<name>W9H3X1_9PROT</name>
<dbReference type="AlphaFoldDB" id="W9H3X1"/>
<reference evidence="2 3" key="1">
    <citation type="submission" date="2013-08" db="EMBL/GenBank/DDBJ databases">
        <title>The genome sequence of Skermanella stibiiresistens.</title>
        <authorList>
            <person name="Zhu W."/>
            <person name="Wang G."/>
        </authorList>
    </citation>
    <scope>NUCLEOTIDE SEQUENCE [LARGE SCALE GENOMIC DNA]</scope>
    <source>
        <strain evidence="2 3">SB22</strain>
    </source>
</reference>
<sequence length="33" mass="3702">MKRARKRRPGVDPMYLILGGALVLMVVLITYLG</sequence>
<evidence type="ECO:0000313" key="3">
    <source>
        <dbReference type="Proteomes" id="UP000019486"/>
    </source>
</evidence>
<protein>
    <submittedName>
        <fullName evidence="2">Uncharacterized protein</fullName>
    </submittedName>
</protein>
<keyword evidence="1" id="KW-0472">Membrane</keyword>
<keyword evidence="1" id="KW-0812">Transmembrane</keyword>
<feature type="transmembrane region" description="Helical" evidence="1">
    <location>
        <begin position="12"/>
        <end position="32"/>
    </location>
</feature>
<dbReference type="STRING" id="1385369.N825_06465"/>
<evidence type="ECO:0000256" key="1">
    <source>
        <dbReference type="SAM" id="Phobius"/>
    </source>
</evidence>
<dbReference type="Proteomes" id="UP000019486">
    <property type="component" value="Unassembled WGS sequence"/>
</dbReference>
<proteinExistence type="predicted"/>
<comment type="caution">
    <text evidence="2">The sequence shown here is derived from an EMBL/GenBank/DDBJ whole genome shotgun (WGS) entry which is preliminary data.</text>
</comment>
<keyword evidence="3" id="KW-1185">Reference proteome</keyword>
<evidence type="ECO:0000313" key="2">
    <source>
        <dbReference type="EMBL" id="EWY39481.1"/>
    </source>
</evidence>
<organism evidence="2 3">
    <name type="scientific">Skermanella stibiiresistens SB22</name>
    <dbReference type="NCBI Taxonomy" id="1385369"/>
    <lineage>
        <taxon>Bacteria</taxon>
        <taxon>Pseudomonadati</taxon>
        <taxon>Pseudomonadota</taxon>
        <taxon>Alphaproteobacteria</taxon>
        <taxon>Rhodospirillales</taxon>
        <taxon>Azospirillaceae</taxon>
        <taxon>Skermanella</taxon>
    </lineage>
</organism>
<accession>W9H3X1</accession>
<keyword evidence="1" id="KW-1133">Transmembrane helix</keyword>
<dbReference type="EMBL" id="AVFL01000012">
    <property type="protein sequence ID" value="EWY39481.1"/>
    <property type="molecule type" value="Genomic_DNA"/>
</dbReference>
<gene>
    <name evidence="2" type="ORF">N825_06465</name>
</gene>